<dbReference type="OrthoDB" id="4502894at2759"/>
<organism evidence="2 3">
    <name type="scientific">Lasallia pustulata</name>
    <dbReference type="NCBI Taxonomy" id="136370"/>
    <lineage>
        <taxon>Eukaryota</taxon>
        <taxon>Fungi</taxon>
        <taxon>Dikarya</taxon>
        <taxon>Ascomycota</taxon>
        <taxon>Pezizomycotina</taxon>
        <taxon>Lecanoromycetes</taxon>
        <taxon>OSLEUM clade</taxon>
        <taxon>Umbilicariomycetidae</taxon>
        <taxon>Umbilicariales</taxon>
        <taxon>Umbilicariaceae</taxon>
        <taxon>Lasallia</taxon>
    </lineage>
</organism>
<gene>
    <name evidence="2" type="ORF">FRX48_04111</name>
</gene>
<dbReference type="AlphaFoldDB" id="A0A5M8PR15"/>
<keyword evidence="1" id="KW-1133">Transmembrane helix</keyword>
<protein>
    <submittedName>
        <fullName evidence="2">Uncharacterized protein</fullName>
    </submittedName>
</protein>
<dbReference type="EMBL" id="VXIT01000006">
    <property type="protein sequence ID" value="KAA6411961.1"/>
    <property type="molecule type" value="Genomic_DNA"/>
</dbReference>
<feature type="transmembrane region" description="Helical" evidence="1">
    <location>
        <begin position="12"/>
        <end position="40"/>
    </location>
</feature>
<evidence type="ECO:0000256" key="1">
    <source>
        <dbReference type="SAM" id="Phobius"/>
    </source>
</evidence>
<feature type="transmembrane region" description="Helical" evidence="1">
    <location>
        <begin position="60"/>
        <end position="80"/>
    </location>
</feature>
<name>A0A5M8PR15_9LECA</name>
<keyword evidence="1" id="KW-0472">Membrane</keyword>
<comment type="caution">
    <text evidence="2">The sequence shown here is derived from an EMBL/GenBank/DDBJ whole genome shotgun (WGS) entry which is preliminary data.</text>
</comment>
<evidence type="ECO:0000313" key="3">
    <source>
        <dbReference type="Proteomes" id="UP000324767"/>
    </source>
</evidence>
<evidence type="ECO:0000313" key="2">
    <source>
        <dbReference type="EMBL" id="KAA6411961.1"/>
    </source>
</evidence>
<sequence>MGFASGIKLFLYYLCLPIILLLGWTLHALAFVAAPFLHLLRIFLHGCSLPFRFLARFETLYIFFGVACLIGVVTGVALHYSSGFVSSVLKLDQAPATPGRTLANYRAEKQKKQAAKVKMTMPLIGAPPKIDGALKEEYSDWLRHGKGQGKKGLLSTTILEEDDSSEAGF</sequence>
<dbReference type="Proteomes" id="UP000324767">
    <property type="component" value="Unassembled WGS sequence"/>
</dbReference>
<accession>A0A5M8PR15</accession>
<proteinExistence type="predicted"/>
<reference evidence="2 3" key="1">
    <citation type="submission" date="2019-09" db="EMBL/GenBank/DDBJ databases">
        <title>The hologenome of the rock-dwelling lichen Lasallia pustulata.</title>
        <authorList>
            <person name="Greshake Tzovaras B."/>
            <person name="Segers F."/>
            <person name="Bicker A."/>
            <person name="Dal Grande F."/>
            <person name="Otte J."/>
            <person name="Hankeln T."/>
            <person name="Schmitt I."/>
            <person name="Ebersberger I."/>
        </authorList>
    </citation>
    <scope>NUCLEOTIDE SEQUENCE [LARGE SCALE GENOMIC DNA]</scope>
    <source>
        <strain evidence="2">A1-1</strain>
    </source>
</reference>
<keyword evidence="1" id="KW-0812">Transmembrane</keyword>